<reference evidence="2 3" key="1">
    <citation type="submission" date="2018-06" db="EMBL/GenBank/DDBJ databases">
        <authorList>
            <consortium name="Pathogen Informatics"/>
            <person name="Doyle S."/>
        </authorList>
    </citation>
    <scope>NUCLEOTIDE SEQUENCE [LARGE SCALE GENOMIC DNA]</scope>
    <source>
        <strain evidence="2 3">NCTC13102</strain>
    </source>
</reference>
<keyword evidence="1" id="KW-0472">Membrane</keyword>
<feature type="transmembrane region" description="Helical" evidence="1">
    <location>
        <begin position="24"/>
        <end position="50"/>
    </location>
</feature>
<feature type="transmembrane region" description="Helical" evidence="1">
    <location>
        <begin position="57"/>
        <end position="81"/>
    </location>
</feature>
<accession>A0A2X3DCN3</accession>
<dbReference type="Pfam" id="PF14373">
    <property type="entry name" value="Imm_superinfect"/>
    <property type="match status" value="1"/>
</dbReference>
<evidence type="ECO:0000313" key="2">
    <source>
        <dbReference type="EMBL" id="SQB97309.1"/>
    </source>
</evidence>
<sequence length="83" mass="9331">MINFETTKVIVVDGVEILTNTTDYGAVFVFVLCALLGIFIYFMPFCIAIIRKSTDKLAVFLVNFLFGWSILGWCVALIMAIKK</sequence>
<dbReference type="RefSeq" id="WP_023947387.1">
    <property type="nucleotide sequence ID" value="NZ_JAERIV010000024.1"/>
</dbReference>
<evidence type="ECO:0000313" key="3">
    <source>
        <dbReference type="Proteomes" id="UP000250166"/>
    </source>
</evidence>
<dbReference type="EMBL" id="UAWL01000006">
    <property type="protein sequence ID" value="SQB97309.1"/>
    <property type="molecule type" value="Genomic_DNA"/>
</dbReference>
<name>A0A2X3DCN3_9HELI</name>
<keyword evidence="1" id="KW-1133">Transmembrane helix</keyword>
<evidence type="ECO:0000256" key="1">
    <source>
        <dbReference type="SAM" id="Phobius"/>
    </source>
</evidence>
<protein>
    <recommendedName>
        <fullName evidence="4">Superinfection immunity protein</fullName>
    </recommendedName>
</protein>
<dbReference type="InterPro" id="IPR016410">
    <property type="entry name" value="Phage_imm"/>
</dbReference>
<organism evidence="2 3">
    <name type="scientific">Helicobacter fennelliae</name>
    <dbReference type="NCBI Taxonomy" id="215"/>
    <lineage>
        <taxon>Bacteria</taxon>
        <taxon>Pseudomonadati</taxon>
        <taxon>Campylobacterota</taxon>
        <taxon>Epsilonproteobacteria</taxon>
        <taxon>Campylobacterales</taxon>
        <taxon>Helicobacteraceae</taxon>
        <taxon>Helicobacter</taxon>
    </lineage>
</organism>
<proteinExistence type="predicted"/>
<keyword evidence="1" id="KW-0812">Transmembrane</keyword>
<evidence type="ECO:0008006" key="4">
    <source>
        <dbReference type="Google" id="ProtNLM"/>
    </source>
</evidence>
<gene>
    <name evidence="2" type="ORF">NCTC13102_00038</name>
</gene>
<dbReference type="AlphaFoldDB" id="A0A2X3DCN3"/>
<dbReference type="Proteomes" id="UP000250166">
    <property type="component" value="Unassembled WGS sequence"/>
</dbReference>